<feature type="domain" description="Transglycosylase SLT" evidence="3">
    <location>
        <begin position="81"/>
        <end position="169"/>
    </location>
</feature>
<comment type="caution">
    <text evidence="4">The sequence shown here is derived from an EMBL/GenBank/DDBJ whole genome shotgun (WGS) entry which is preliminary data.</text>
</comment>
<dbReference type="OrthoDB" id="5763339at2"/>
<dbReference type="Proteomes" id="UP000284547">
    <property type="component" value="Unassembled WGS sequence"/>
</dbReference>
<dbReference type="SUPFAM" id="SSF53955">
    <property type="entry name" value="Lysozyme-like"/>
    <property type="match status" value="1"/>
</dbReference>
<dbReference type="EMBL" id="QWEY01000001">
    <property type="protein sequence ID" value="RGP39329.1"/>
    <property type="molecule type" value="Genomic_DNA"/>
</dbReference>
<feature type="signal peptide" evidence="2">
    <location>
        <begin position="1"/>
        <end position="22"/>
    </location>
</feature>
<dbReference type="PROSITE" id="PS51257">
    <property type="entry name" value="PROKAR_LIPOPROTEIN"/>
    <property type="match status" value="1"/>
</dbReference>
<keyword evidence="2" id="KW-0732">Signal</keyword>
<accession>A0A411Z8C9</accession>
<dbReference type="AlphaFoldDB" id="A0A411Z8C9"/>
<organism evidence="4 5">
    <name type="scientific">Pseudotabrizicola alkalilacus</name>
    <dbReference type="NCBI Taxonomy" id="2305252"/>
    <lineage>
        <taxon>Bacteria</taxon>
        <taxon>Pseudomonadati</taxon>
        <taxon>Pseudomonadota</taxon>
        <taxon>Alphaproteobacteria</taxon>
        <taxon>Rhodobacterales</taxon>
        <taxon>Paracoccaceae</taxon>
        <taxon>Pseudotabrizicola</taxon>
    </lineage>
</organism>
<feature type="chain" id="PRO_5019228023" evidence="2">
    <location>
        <begin position="23"/>
        <end position="195"/>
    </location>
</feature>
<sequence length="195" mass="20373">MRFPFSLVAVSAFVLAGCVAGATGKDSGEQPAMRWDHRPEAATWTQTSMNMIAANDAVLAAKVPADIQGWCPGYGQATVTERRAFWAGLLSATAKHESTWNPKASGGGGRYIGLMQISPATARAYGCKATSAAALKNGEANLACAIRIMSKQVGRDGVVAGGGNLGIGRDWGPFRSASKRSDIAGWTKSQEYCAS</sequence>
<dbReference type="RefSeq" id="WP_118150058.1">
    <property type="nucleotide sequence ID" value="NZ_QWEY01000001.1"/>
</dbReference>
<evidence type="ECO:0000313" key="4">
    <source>
        <dbReference type="EMBL" id="RGP39329.1"/>
    </source>
</evidence>
<name>A0A411Z8C9_9RHOB</name>
<evidence type="ECO:0000256" key="1">
    <source>
        <dbReference type="ARBA" id="ARBA00009387"/>
    </source>
</evidence>
<evidence type="ECO:0000313" key="5">
    <source>
        <dbReference type="Proteomes" id="UP000284547"/>
    </source>
</evidence>
<protein>
    <submittedName>
        <fullName evidence="4">Lytic transglycosylase domain-containing protein</fullName>
    </submittedName>
</protein>
<evidence type="ECO:0000256" key="2">
    <source>
        <dbReference type="SAM" id="SignalP"/>
    </source>
</evidence>
<dbReference type="Pfam" id="PF01464">
    <property type="entry name" value="SLT"/>
    <property type="match status" value="1"/>
</dbReference>
<dbReference type="InterPro" id="IPR008258">
    <property type="entry name" value="Transglycosylase_SLT_dom_1"/>
</dbReference>
<keyword evidence="5" id="KW-1185">Reference proteome</keyword>
<proteinExistence type="inferred from homology"/>
<gene>
    <name evidence="4" type="ORF">D1012_03450</name>
</gene>
<dbReference type="InterPro" id="IPR023346">
    <property type="entry name" value="Lysozyme-like_dom_sf"/>
</dbReference>
<dbReference type="Gene3D" id="1.10.530.10">
    <property type="match status" value="1"/>
</dbReference>
<comment type="similarity">
    <text evidence="1">Belongs to the virb1 family.</text>
</comment>
<evidence type="ECO:0000259" key="3">
    <source>
        <dbReference type="Pfam" id="PF01464"/>
    </source>
</evidence>
<reference evidence="4 5" key="1">
    <citation type="submission" date="2018-08" db="EMBL/GenBank/DDBJ databases">
        <title>Flavobacterium tibetense sp. nov., isolated from a wetland YonghuCo on Tibetan Plateau.</title>
        <authorList>
            <person name="Phurbu D."/>
            <person name="Lu H."/>
            <person name="Xing P."/>
        </authorList>
    </citation>
    <scope>NUCLEOTIDE SEQUENCE [LARGE SCALE GENOMIC DNA]</scope>
    <source>
        <strain evidence="4 5">DJC</strain>
    </source>
</reference>